<dbReference type="AlphaFoldDB" id="A0A1F5S5S3"/>
<evidence type="ECO:0000313" key="2">
    <source>
        <dbReference type="EMBL" id="OGF21611.1"/>
    </source>
</evidence>
<gene>
    <name evidence="2" type="ORF">A2257_02300</name>
</gene>
<dbReference type="EMBL" id="MFGA01000002">
    <property type="protein sequence ID" value="OGF21611.1"/>
    <property type="molecule type" value="Genomic_DNA"/>
</dbReference>
<evidence type="ECO:0000259" key="1">
    <source>
        <dbReference type="Pfam" id="PF01368"/>
    </source>
</evidence>
<dbReference type="InterPro" id="IPR038763">
    <property type="entry name" value="DHH_sf"/>
</dbReference>
<comment type="caution">
    <text evidence="2">The sequence shown here is derived from an EMBL/GenBank/DDBJ whole genome shotgun (WGS) entry which is preliminary data.</text>
</comment>
<dbReference type="InterPro" id="IPR051319">
    <property type="entry name" value="Oligoribo/pAp-PDE_c-di-AMP_PDE"/>
</dbReference>
<feature type="domain" description="DDH" evidence="1">
    <location>
        <begin position="19"/>
        <end position="213"/>
    </location>
</feature>
<protein>
    <recommendedName>
        <fullName evidence="1">DDH domain-containing protein</fullName>
    </recommendedName>
</protein>
<dbReference type="InterPro" id="IPR001667">
    <property type="entry name" value="DDH_dom"/>
</dbReference>
<dbReference type="PANTHER" id="PTHR47618">
    <property type="entry name" value="BIFUNCTIONAL OLIGORIBONUCLEASE AND PAP PHOSPHATASE NRNA"/>
    <property type="match status" value="1"/>
</dbReference>
<dbReference type="Proteomes" id="UP000177407">
    <property type="component" value="Unassembled WGS sequence"/>
</dbReference>
<proteinExistence type="predicted"/>
<dbReference type="PANTHER" id="PTHR47618:SF1">
    <property type="entry name" value="BIFUNCTIONAL OLIGORIBONUCLEASE AND PAP PHOSPHATASE NRNA"/>
    <property type="match status" value="1"/>
</dbReference>
<sequence>MALNLTQQIFETIKKSNHILVTFPKNWNGDAIASSLALRSILKKINKPIVDIACDGFNAPKNYSFLREAGEIKPAISNLRNLIINLDLSENEIGKVHYNKIGNKLNIYISPEHRNIDTKDLSATLSNYKYDLVIVLDSPDLESLGNVYHKNTDFFYSTPIINIDHSPANEQFGQINLVEVNSTSTAEILFNFLNSLNSNLIDEDVATSLLAGMISETRSFKTPSVTPRALNIASQLVARGAKREEIIKNLYQTKTIGTLKLWGRALMRLKSDPSAKIVWSLLTRDDFITSGAEEEELPEVIDELISNSPEAEIVVLLYEVPHTNSNETRICCLVKTLKNVNAENLLARNTEGTKDFRKFYLNDKKLTEAEHEIIDEIKINLTIKK</sequence>
<dbReference type="Gene3D" id="3.90.1640.10">
    <property type="entry name" value="inorganic pyrophosphatase (n-terminal core)"/>
    <property type="match status" value="2"/>
</dbReference>
<dbReference type="SUPFAM" id="SSF64182">
    <property type="entry name" value="DHH phosphoesterases"/>
    <property type="match status" value="1"/>
</dbReference>
<name>A0A1F5S5S3_9BACT</name>
<evidence type="ECO:0000313" key="3">
    <source>
        <dbReference type="Proteomes" id="UP000177407"/>
    </source>
</evidence>
<reference evidence="2 3" key="1">
    <citation type="journal article" date="2016" name="Nat. Commun.">
        <title>Thousands of microbial genomes shed light on interconnected biogeochemical processes in an aquifer system.</title>
        <authorList>
            <person name="Anantharaman K."/>
            <person name="Brown C.T."/>
            <person name="Hug L.A."/>
            <person name="Sharon I."/>
            <person name="Castelle C.J."/>
            <person name="Probst A.J."/>
            <person name="Thomas B.C."/>
            <person name="Singh A."/>
            <person name="Wilkins M.J."/>
            <person name="Karaoz U."/>
            <person name="Brodie E.L."/>
            <person name="Williams K.H."/>
            <person name="Hubbard S.S."/>
            <person name="Banfield J.F."/>
        </authorList>
    </citation>
    <scope>NUCLEOTIDE SEQUENCE [LARGE SCALE GENOMIC DNA]</scope>
</reference>
<dbReference type="Gene3D" id="3.10.310.30">
    <property type="match status" value="1"/>
</dbReference>
<dbReference type="Pfam" id="PF01368">
    <property type="entry name" value="DHH"/>
    <property type="match status" value="1"/>
</dbReference>
<accession>A0A1F5S5S3</accession>
<organism evidence="2 3">
    <name type="scientific">Candidatus Falkowbacteria bacterium RIFOXYA2_FULL_38_12</name>
    <dbReference type="NCBI Taxonomy" id="1797993"/>
    <lineage>
        <taxon>Bacteria</taxon>
        <taxon>Candidatus Falkowiibacteriota</taxon>
    </lineage>
</organism>